<gene>
    <name evidence="9" type="primary">ATX1</name>
    <name evidence="9" type="ORF">GGI15_004024</name>
</gene>
<comment type="similarity">
    <text evidence="7">Belongs to the ATX1 family.</text>
</comment>
<evidence type="ECO:0000313" key="10">
    <source>
        <dbReference type="Proteomes" id="UP001140172"/>
    </source>
</evidence>
<keyword evidence="2" id="KW-0479">Metal-binding</keyword>
<dbReference type="FunFam" id="3.30.70.100:FF:000008">
    <property type="entry name" value="Copper transport protein ATOX1"/>
    <property type="match status" value="1"/>
</dbReference>
<keyword evidence="1" id="KW-0813">Transport</keyword>
<feature type="non-terminal residue" evidence="9">
    <location>
        <position position="1"/>
    </location>
</feature>
<dbReference type="EMBL" id="JANBUM010000323">
    <property type="protein sequence ID" value="KAJ2778945.1"/>
    <property type="molecule type" value="Genomic_DNA"/>
</dbReference>
<dbReference type="PANTHER" id="PTHR46365:SF1">
    <property type="entry name" value="COPPER TRANSPORT PROTEIN ATOX1"/>
    <property type="match status" value="1"/>
</dbReference>
<dbReference type="Gene3D" id="3.30.70.100">
    <property type="match status" value="1"/>
</dbReference>
<feature type="domain" description="HMA" evidence="8">
    <location>
        <begin position="19"/>
        <end position="81"/>
    </location>
</feature>
<reference evidence="9" key="1">
    <citation type="submission" date="2022-07" db="EMBL/GenBank/DDBJ databases">
        <title>Phylogenomic reconstructions and comparative analyses of Kickxellomycotina fungi.</title>
        <authorList>
            <person name="Reynolds N.K."/>
            <person name="Stajich J.E."/>
            <person name="Barry K."/>
            <person name="Grigoriev I.V."/>
            <person name="Crous P."/>
            <person name="Smith M.E."/>
        </authorList>
    </citation>
    <scope>NUCLEOTIDE SEQUENCE</scope>
    <source>
        <strain evidence="9">BCRC 34489</strain>
    </source>
</reference>
<dbReference type="InterPro" id="IPR006121">
    <property type="entry name" value="HMA_dom"/>
</dbReference>
<organism evidence="9 10">
    <name type="scientific">Coemansia interrupta</name>
    <dbReference type="NCBI Taxonomy" id="1126814"/>
    <lineage>
        <taxon>Eukaryota</taxon>
        <taxon>Fungi</taxon>
        <taxon>Fungi incertae sedis</taxon>
        <taxon>Zoopagomycota</taxon>
        <taxon>Kickxellomycotina</taxon>
        <taxon>Kickxellomycetes</taxon>
        <taxon>Kickxellales</taxon>
        <taxon>Kickxellaceae</taxon>
        <taxon>Coemansia</taxon>
    </lineage>
</organism>
<evidence type="ECO:0000256" key="7">
    <source>
        <dbReference type="ARBA" id="ARBA00038171"/>
    </source>
</evidence>
<keyword evidence="4" id="KW-0186">Copper</keyword>
<dbReference type="Pfam" id="PF00403">
    <property type="entry name" value="HMA"/>
    <property type="match status" value="1"/>
</dbReference>
<dbReference type="SUPFAM" id="SSF55008">
    <property type="entry name" value="HMA, heavy metal-associated domain"/>
    <property type="match status" value="1"/>
</dbReference>
<evidence type="ECO:0000313" key="9">
    <source>
        <dbReference type="EMBL" id="KAJ2778945.1"/>
    </source>
</evidence>
<evidence type="ECO:0000256" key="4">
    <source>
        <dbReference type="ARBA" id="ARBA00023008"/>
    </source>
</evidence>
<evidence type="ECO:0000256" key="6">
    <source>
        <dbReference type="ARBA" id="ARBA00023186"/>
    </source>
</evidence>
<dbReference type="InterPro" id="IPR051881">
    <property type="entry name" value="Copper_transport_ATOX1-like"/>
</dbReference>
<dbReference type="GO" id="GO:0005829">
    <property type="term" value="C:cytosol"/>
    <property type="evidence" value="ECO:0007669"/>
    <property type="project" value="TreeGrafter"/>
</dbReference>
<dbReference type="GO" id="GO:0046872">
    <property type="term" value="F:metal ion binding"/>
    <property type="evidence" value="ECO:0007669"/>
    <property type="project" value="UniProtKB-KW"/>
</dbReference>
<dbReference type="PANTHER" id="PTHR46365">
    <property type="entry name" value="COPPER TRANSPORT PROTEIN ATOX1"/>
    <property type="match status" value="1"/>
</dbReference>
<dbReference type="InterPro" id="IPR036163">
    <property type="entry name" value="HMA_dom_sf"/>
</dbReference>
<dbReference type="GO" id="GO:0006825">
    <property type="term" value="P:copper ion transport"/>
    <property type="evidence" value="ECO:0007669"/>
    <property type="project" value="UniProtKB-KW"/>
</dbReference>
<keyword evidence="3" id="KW-0187">Copper transport</keyword>
<dbReference type="OrthoDB" id="689350at2759"/>
<sequence length="101" mass="10533">MSDNVIVPSSETSDAQQRVQTHVFEVAMSCGGCSGAVERALKAKGVEQYTTDLKTQKVTVTTVKPLAEVEEIIKKTGKACKYIESVDGPAASAAATADAAN</sequence>
<dbReference type="PROSITE" id="PS50846">
    <property type="entry name" value="HMA_2"/>
    <property type="match status" value="1"/>
</dbReference>
<proteinExistence type="inferred from homology"/>
<dbReference type="GO" id="GO:0016531">
    <property type="term" value="F:copper chaperone activity"/>
    <property type="evidence" value="ECO:0007669"/>
    <property type="project" value="TreeGrafter"/>
</dbReference>
<dbReference type="AlphaFoldDB" id="A0A9W8LF18"/>
<name>A0A9W8LF18_9FUNG</name>
<evidence type="ECO:0000259" key="8">
    <source>
        <dbReference type="PROSITE" id="PS50846"/>
    </source>
</evidence>
<comment type="caution">
    <text evidence="9">The sequence shown here is derived from an EMBL/GenBank/DDBJ whole genome shotgun (WGS) entry which is preliminary data.</text>
</comment>
<evidence type="ECO:0000256" key="2">
    <source>
        <dbReference type="ARBA" id="ARBA00022723"/>
    </source>
</evidence>
<accession>A0A9W8LF18</accession>
<evidence type="ECO:0000256" key="1">
    <source>
        <dbReference type="ARBA" id="ARBA00022448"/>
    </source>
</evidence>
<keyword evidence="5" id="KW-0406">Ion transport</keyword>
<dbReference type="Proteomes" id="UP001140172">
    <property type="component" value="Unassembled WGS sequence"/>
</dbReference>
<protein>
    <submittedName>
        <fullName evidence="9">Cytosolic copper metallochaperone</fullName>
    </submittedName>
</protein>
<dbReference type="CDD" id="cd00371">
    <property type="entry name" value="HMA"/>
    <property type="match status" value="1"/>
</dbReference>
<evidence type="ECO:0000256" key="3">
    <source>
        <dbReference type="ARBA" id="ARBA00022796"/>
    </source>
</evidence>
<keyword evidence="10" id="KW-1185">Reference proteome</keyword>
<evidence type="ECO:0000256" key="5">
    <source>
        <dbReference type="ARBA" id="ARBA00023065"/>
    </source>
</evidence>
<keyword evidence="6" id="KW-0143">Chaperone</keyword>